<evidence type="ECO:0000256" key="2">
    <source>
        <dbReference type="ARBA" id="ARBA00009665"/>
    </source>
</evidence>
<evidence type="ECO:0000256" key="3">
    <source>
        <dbReference type="ARBA" id="ARBA00022692"/>
    </source>
</evidence>
<feature type="region of interest" description="Disordered" evidence="6">
    <location>
        <begin position="240"/>
        <end position="269"/>
    </location>
</feature>
<comment type="similarity">
    <text evidence="2">Belongs to the SYG1 (TC 2.A.94) family.</text>
</comment>
<evidence type="ECO:0000313" key="10">
    <source>
        <dbReference type="EMBL" id="GFH55522.1"/>
    </source>
</evidence>
<dbReference type="AlphaFoldDB" id="A0AAD3D0S5"/>
<dbReference type="Pfam" id="PF03124">
    <property type="entry name" value="EXS"/>
    <property type="match status" value="1"/>
</dbReference>
<dbReference type="PROSITE" id="PS51380">
    <property type="entry name" value="EXS"/>
    <property type="match status" value="1"/>
</dbReference>
<feature type="transmembrane region" description="Helical" evidence="7">
    <location>
        <begin position="485"/>
        <end position="504"/>
    </location>
</feature>
<feature type="transmembrane region" description="Helical" evidence="7">
    <location>
        <begin position="626"/>
        <end position="645"/>
    </location>
</feature>
<name>A0AAD3D0S5_9STRA</name>
<feature type="transmembrane region" description="Helical" evidence="7">
    <location>
        <begin position="678"/>
        <end position="700"/>
    </location>
</feature>
<evidence type="ECO:0000313" key="11">
    <source>
        <dbReference type="Proteomes" id="UP001054902"/>
    </source>
</evidence>
<comment type="caution">
    <text evidence="10">The sequence shown here is derived from an EMBL/GenBank/DDBJ whole genome shotgun (WGS) entry which is preliminary data.</text>
</comment>
<evidence type="ECO:0000256" key="6">
    <source>
        <dbReference type="SAM" id="MobiDB-lite"/>
    </source>
</evidence>
<evidence type="ECO:0000259" key="8">
    <source>
        <dbReference type="PROSITE" id="PS51380"/>
    </source>
</evidence>
<dbReference type="EMBL" id="BLLK01000049">
    <property type="protein sequence ID" value="GFH55522.1"/>
    <property type="molecule type" value="Genomic_DNA"/>
</dbReference>
<feature type="transmembrane region" description="Helical" evidence="7">
    <location>
        <begin position="811"/>
        <end position="837"/>
    </location>
</feature>
<dbReference type="PANTHER" id="PTHR10783">
    <property type="entry name" value="XENOTROPIC AND POLYTROPIC RETROVIRUS RECEPTOR 1-RELATED"/>
    <property type="match status" value="1"/>
</dbReference>
<feature type="transmembrane region" description="Helical" evidence="7">
    <location>
        <begin position="377"/>
        <end position="400"/>
    </location>
</feature>
<feature type="transmembrane region" description="Helical" evidence="7">
    <location>
        <begin position="721"/>
        <end position="741"/>
    </location>
</feature>
<reference evidence="10 11" key="1">
    <citation type="journal article" date="2021" name="Sci. Rep.">
        <title>The genome of the diatom Chaetoceros tenuissimus carries an ancient integrated fragment of an extant virus.</title>
        <authorList>
            <person name="Hongo Y."/>
            <person name="Kimura K."/>
            <person name="Takaki Y."/>
            <person name="Yoshida Y."/>
            <person name="Baba S."/>
            <person name="Kobayashi G."/>
            <person name="Nagasaki K."/>
            <person name="Hano T."/>
            <person name="Tomaru Y."/>
        </authorList>
    </citation>
    <scope>NUCLEOTIDE SEQUENCE [LARGE SCALE GENOMIC DNA]</scope>
    <source>
        <strain evidence="10 11">NIES-3715</strain>
    </source>
</reference>
<keyword evidence="4 7" id="KW-1133">Transmembrane helix</keyword>
<accession>A0AAD3D0S5</accession>
<evidence type="ECO:0000256" key="1">
    <source>
        <dbReference type="ARBA" id="ARBA00004141"/>
    </source>
</evidence>
<evidence type="ECO:0000256" key="4">
    <source>
        <dbReference type="ARBA" id="ARBA00022989"/>
    </source>
</evidence>
<evidence type="ECO:0000256" key="7">
    <source>
        <dbReference type="SAM" id="Phobius"/>
    </source>
</evidence>
<dbReference type="Proteomes" id="UP001054902">
    <property type="component" value="Unassembled WGS sequence"/>
</dbReference>
<keyword evidence="5 7" id="KW-0472">Membrane</keyword>
<proteinExistence type="inferred from homology"/>
<organism evidence="10 11">
    <name type="scientific">Chaetoceros tenuissimus</name>
    <dbReference type="NCBI Taxonomy" id="426638"/>
    <lineage>
        <taxon>Eukaryota</taxon>
        <taxon>Sar</taxon>
        <taxon>Stramenopiles</taxon>
        <taxon>Ochrophyta</taxon>
        <taxon>Bacillariophyta</taxon>
        <taxon>Coscinodiscophyceae</taxon>
        <taxon>Chaetocerotophycidae</taxon>
        <taxon>Chaetocerotales</taxon>
        <taxon>Chaetocerotaceae</taxon>
        <taxon>Chaetoceros</taxon>
    </lineage>
</organism>
<evidence type="ECO:0000256" key="5">
    <source>
        <dbReference type="ARBA" id="ARBA00023136"/>
    </source>
</evidence>
<dbReference type="GO" id="GO:0006817">
    <property type="term" value="P:phosphate ion transport"/>
    <property type="evidence" value="ECO:0007669"/>
    <property type="project" value="TreeGrafter"/>
</dbReference>
<evidence type="ECO:0000259" key="9">
    <source>
        <dbReference type="PROSITE" id="PS51382"/>
    </source>
</evidence>
<dbReference type="PANTHER" id="PTHR10783:SF103">
    <property type="entry name" value="SOLUTE CARRIER FAMILY 53 MEMBER 1"/>
    <property type="match status" value="1"/>
</dbReference>
<keyword evidence="3 7" id="KW-0812">Transmembrane</keyword>
<evidence type="ECO:0008006" key="12">
    <source>
        <dbReference type="Google" id="ProtNLM"/>
    </source>
</evidence>
<feature type="transmembrane region" description="Helical" evidence="7">
    <location>
        <begin position="516"/>
        <end position="539"/>
    </location>
</feature>
<sequence>MVEFGLKLEDNKVEEWQEKYIDYEGLKKLIKEIKKQREITKDLEKRNPSIAAGVKAAFMANKAEIKSEPDVLKPEDDTLNASLHSQADSDAGERTKLLISGMGEVSNSFRNISKYGSNGSAKYGSNTNLSIPSMKSSNSLANFFGLAKTYEKKLTDAMEGEQLAFEKFTIAIYQEASKVNGFYRDHVEEMGQQLDFLRENTGDQYKFAKKKKLHPLRSMRMSLGLINMGTHQNGFQRTSFGPSMHGMDSDEEDEELTGEDKNKRLENEKEADSIKRALTDMHRRSKLLDNYSIVNSTGFIKIIKKFYKSFPDKKGGFDEIKKDGFICGEGKKSHELCATMEQLYAKWFCSGNEIEARSLMLPKRNDGLDMDWSQLRLGYRLGMCTIMTIWVTWDCIWGFVSEGHHTIGATTAFPVFRACAGLLLVHWFWGISVYVWNRYRINYIFLFDFDPRIVDSPFHIFEDAVDESLVFLLIMLLYYKSCAKAIPEILAPGWYPFFLVLYTIKNLIFPWKTRKHLWKAIFAVISAPITSPTFFHTYVADVFTSMVKVFQDILWTGCFIVSGDFMIAEDETGATVGLKTEQWSTSVWYRHIVVPLICLFPLWIRFNQCLRRYLDTGMRVPNLPNAGKYALSQTVTLFGAFHPLYLMHRDHSTTSNLSDDVILQEIDSVTGGLRLFDLFWFGIFVTSSLYSYFWDVRMDWGLGKPKYGMLGSRLMYPKKSYYYYVIVIDLFLRFMWVTTLIPPDSGASFEVPYYLSFATMAMELFRRTIWGFFRIEHEHRHNTSGFRRVDFVPLHFSTGGKMKPQQKREHVGWSVLGEVLIITVIVVSISAGSVIAAQKATNGMAMKNPNSPKEL</sequence>
<dbReference type="GO" id="GO:0005886">
    <property type="term" value="C:plasma membrane"/>
    <property type="evidence" value="ECO:0007669"/>
    <property type="project" value="TreeGrafter"/>
</dbReference>
<comment type="subcellular location">
    <subcellularLocation>
        <location evidence="1">Membrane</location>
        <topology evidence="1">Multi-pass membrane protein</topology>
    </subcellularLocation>
</comment>
<dbReference type="InterPro" id="IPR004331">
    <property type="entry name" value="SPX_dom"/>
</dbReference>
<feature type="domain" description="EXS" evidence="8">
    <location>
        <begin position="585"/>
        <end position="806"/>
    </location>
</feature>
<dbReference type="GO" id="GO:0005794">
    <property type="term" value="C:Golgi apparatus"/>
    <property type="evidence" value="ECO:0007669"/>
    <property type="project" value="TreeGrafter"/>
</dbReference>
<feature type="transmembrane region" description="Helical" evidence="7">
    <location>
        <begin position="412"/>
        <end position="437"/>
    </location>
</feature>
<protein>
    <recommendedName>
        <fullName evidence="12">SPX domain-containing protein</fullName>
    </recommendedName>
</protein>
<dbReference type="Pfam" id="PF03105">
    <property type="entry name" value="SPX"/>
    <property type="match status" value="1"/>
</dbReference>
<dbReference type="PROSITE" id="PS51382">
    <property type="entry name" value="SPX"/>
    <property type="match status" value="1"/>
</dbReference>
<dbReference type="GO" id="GO:0016036">
    <property type="term" value="P:cellular response to phosphate starvation"/>
    <property type="evidence" value="ECO:0007669"/>
    <property type="project" value="TreeGrafter"/>
</dbReference>
<gene>
    <name evidence="10" type="ORF">CTEN210_11998</name>
</gene>
<dbReference type="GO" id="GO:0000822">
    <property type="term" value="F:inositol hexakisphosphate binding"/>
    <property type="evidence" value="ECO:0007669"/>
    <property type="project" value="TreeGrafter"/>
</dbReference>
<keyword evidence="11" id="KW-1185">Reference proteome</keyword>
<dbReference type="InterPro" id="IPR004342">
    <property type="entry name" value="EXS_C"/>
</dbReference>
<feature type="transmembrane region" description="Helical" evidence="7">
    <location>
        <begin position="588"/>
        <end position="606"/>
    </location>
</feature>
<feature type="domain" description="SPX" evidence="9">
    <location>
        <begin position="2"/>
        <end position="320"/>
    </location>
</feature>
<feature type="compositionally biased region" description="Basic and acidic residues" evidence="6">
    <location>
        <begin position="258"/>
        <end position="269"/>
    </location>
</feature>